<reference evidence="2 3" key="1">
    <citation type="submission" date="2015-01" db="EMBL/GenBank/DDBJ databases">
        <title>Evolution of Trichinella species and genotypes.</title>
        <authorList>
            <person name="Korhonen P.K."/>
            <person name="Edoardo P."/>
            <person name="Giuseppe L.R."/>
            <person name="Gasser R.B."/>
        </authorList>
    </citation>
    <scope>NUCLEOTIDE SEQUENCE [LARGE SCALE GENOMIC DNA]</scope>
    <source>
        <strain evidence="2">ISS470</strain>
    </source>
</reference>
<dbReference type="Proteomes" id="UP000054995">
    <property type="component" value="Unassembled WGS sequence"/>
</dbReference>
<protein>
    <submittedName>
        <fullName evidence="2">Uncharacterized protein</fullName>
    </submittedName>
</protein>
<evidence type="ECO:0000313" key="3">
    <source>
        <dbReference type="Proteomes" id="UP000054995"/>
    </source>
</evidence>
<dbReference type="EMBL" id="JYDT01000195">
    <property type="protein sequence ID" value="KRY81970.1"/>
    <property type="molecule type" value="Genomic_DNA"/>
</dbReference>
<gene>
    <name evidence="2" type="ORF">T4D_506</name>
</gene>
<feature type="compositionally biased region" description="Basic and acidic residues" evidence="1">
    <location>
        <begin position="67"/>
        <end position="81"/>
    </location>
</feature>
<keyword evidence="3" id="KW-1185">Reference proteome</keyword>
<proteinExistence type="predicted"/>
<evidence type="ECO:0000256" key="1">
    <source>
        <dbReference type="SAM" id="MobiDB-lite"/>
    </source>
</evidence>
<accession>A0A0V1F881</accession>
<dbReference type="AlphaFoldDB" id="A0A0V1F881"/>
<name>A0A0V1F881_TRIPS</name>
<sequence>MSERDEENEREAEMELERATAVATLPEAEHRAGLGWLLANSALCRQLVKALENDPKKLPAPALMPSARHDRGGKVDAFRWN</sequence>
<comment type="caution">
    <text evidence="2">The sequence shown here is derived from an EMBL/GenBank/DDBJ whole genome shotgun (WGS) entry which is preliminary data.</text>
</comment>
<evidence type="ECO:0000313" key="2">
    <source>
        <dbReference type="EMBL" id="KRY81970.1"/>
    </source>
</evidence>
<feature type="region of interest" description="Disordered" evidence="1">
    <location>
        <begin position="56"/>
        <end position="81"/>
    </location>
</feature>
<organism evidence="2 3">
    <name type="scientific">Trichinella pseudospiralis</name>
    <name type="common">Parasitic roundworm</name>
    <dbReference type="NCBI Taxonomy" id="6337"/>
    <lineage>
        <taxon>Eukaryota</taxon>
        <taxon>Metazoa</taxon>
        <taxon>Ecdysozoa</taxon>
        <taxon>Nematoda</taxon>
        <taxon>Enoplea</taxon>
        <taxon>Dorylaimia</taxon>
        <taxon>Trichinellida</taxon>
        <taxon>Trichinellidae</taxon>
        <taxon>Trichinella</taxon>
    </lineage>
</organism>